<evidence type="ECO:0000256" key="9">
    <source>
        <dbReference type="ARBA" id="ARBA00023136"/>
    </source>
</evidence>
<accession>A0A2N0VM70</accession>
<dbReference type="Gene3D" id="1.20.120.220">
    <property type="entry name" value="ATP synthase, F0 complex, subunit A"/>
    <property type="match status" value="1"/>
</dbReference>
<feature type="transmembrane region" description="Helical" evidence="11">
    <location>
        <begin position="108"/>
        <end position="126"/>
    </location>
</feature>
<keyword evidence="15" id="KW-1185">Reference proteome</keyword>
<evidence type="ECO:0000256" key="4">
    <source>
        <dbReference type="ARBA" id="ARBA00022547"/>
    </source>
</evidence>
<keyword evidence="9 11" id="KW-0472">Membrane</keyword>
<evidence type="ECO:0000256" key="5">
    <source>
        <dbReference type="ARBA" id="ARBA00022692"/>
    </source>
</evidence>
<keyword evidence="7 11" id="KW-1133">Transmembrane helix</keyword>
<organism evidence="14 15">
    <name type="scientific">Rhodohalobacter barkolensis</name>
    <dbReference type="NCBI Taxonomy" id="2053187"/>
    <lineage>
        <taxon>Bacteria</taxon>
        <taxon>Pseudomonadati</taxon>
        <taxon>Balneolota</taxon>
        <taxon>Balneolia</taxon>
        <taxon>Balneolales</taxon>
        <taxon>Balneolaceae</taxon>
        <taxon>Rhodohalobacter</taxon>
    </lineage>
</organism>
<sequence>MSRYLRRLSVTILLLLAINPGLLAADTEESSEGTFDVMGKVLDHDYVEVVGVKVYLPRILLVDGEWYFYANTKSALESGEFMETEESGLVRSDGAQISLDMSITSHLIYVWLGIIITLLITMWAAARYRRGIGAESEPKGIMQNIFEVIFVFIRDEIAKEFISPEKYRRYVPYLFSIFMAIMFMNLFGLLPWAASATADLTVTATLAGITFFITQFSGTKDHWRHVFAFPGVPGWSRIILTPVEILGLFTKPFALAIRLFANMLSGKIMIVSILGLIFIFTDLFGTYVGVGSSVFWVLLTAALYFLKALVALIQAYVFTLLSAVFIGMAAEEHHHHDEETAVAHAQAVEVETNH</sequence>
<keyword evidence="13" id="KW-0732">Signal</keyword>
<dbReference type="Proteomes" id="UP000233398">
    <property type="component" value="Unassembled WGS sequence"/>
</dbReference>
<feature type="signal peptide" evidence="13">
    <location>
        <begin position="1"/>
        <end position="24"/>
    </location>
</feature>
<dbReference type="InterPro" id="IPR045082">
    <property type="entry name" value="ATP_syn_F0_a_bact/chloroplast"/>
</dbReference>
<dbReference type="PANTHER" id="PTHR42823">
    <property type="entry name" value="ATP SYNTHASE SUBUNIT A, CHLOROPLASTIC"/>
    <property type="match status" value="1"/>
</dbReference>
<keyword evidence="6 11" id="KW-0375">Hydrogen ion transport</keyword>
<feature type="transmembrane region" description="Helical" evidence="11">
    <location>
        <begin position="200"/>
        <end position="218"/>
    </location>
</feature>
<feature type="transmembrane region" description="Helical" evidence="11">
    <location>
        <begin position="259"/>
        <end position="280"/>
    </location>
</feature>
<evidence type="ECO:0000256" key="12">
    <source>
        <dbReference type="RuleBase" id="RU000483"/>
    </source>
</evidence>
<comment type="function">
    <text evidence="11 12">Key component of the proton channel; it plays a direct role in the translocation of protons across the membrane.</text>
</comment>
<keyword evidence="11" id="KW-1003">Cell membrane</keyword>
<dbReference type="InterPro" id="IPR023011">
    <property type="entry name" value="ATP_synth_F0_asu_AS"/>
</dbReference>
<dbReference type="EMBL" id="PISP01000001">
    <property type="protein sequence ID" value="PKD45249.1"/>
    <property type="molecule type" value="Genomic_DNA"/>
</dbReference>
<evidence type="ECO:0000256" key="1">
    <source>
        <dbReference type="ARBA" id="ARBA00004141"/>
    </source>
</evidence>
<evidence type="ECO:0000313" key="15">
    <source>
        <dbReference type="Proteomes" id="UP000233398"/>
    </source>
</evidence>
<feature type="transmembrane region" description="Helical" evidence="11">
    <location>
        <begin position="313"/>
        <end position="330"/>
    </location>
</feature>
<comment type="similarity">
    <text evidence="2 11 12">Belongs to the ATPase A chain family.</text>
</comment>
<dbReference type="HAMAP" id="MF_01393">
    <property type="entry name" value="ATP_synth_a_bact"/>
    <property type="match status" value="1"/>
</dbReference>
<dbReference type="OrthoDB" id="9809130at2"/>
<evidence type="ECO:0000256" key="7">
    <source>
        <dbReference type="ARBA" id="ARBA00022989"/>
    </source>
</evidence>
<dbReference type="GO" id="GO:0045259">
    <property type="term" value="C:proton-transporting ATP synthase complex"/>
    <property type="evidence" value="ECO:0007669"/>
    <property type="project" value="UniProtKB-KW"/>
</dbReference>
<dbReference type="GO" id="GO:0005886">
    <property type="term" value="C:plasma membrane"/>
    <property type="evidence" value="ECO:0007669"/>
    <property type="project" value="UniProtKB-SubCell"/>
</dbReference>
<dbReference type="AlphaFoldDB" id="A0A2N0VM70"/>
<evidence type="ECO:0000256" key="11">
    <source>
        <dbReference type="HAMAP-Rule" id="MF_01393"/>
    </source>
</evidence>
<keyword evidence="10 11" id="KW-0066">ATP synthesis</keyword>
<proteinExistence type="inferred from homology"/>
<evidence type="ECO:0000256" key="13">
    <source>
        <dbReference type="SAM" id="SignalP"/>
    </source>
</evidence>
<dbReference type="InterPro" id="IPR035908">
    <property type="entry name" value="F0_ATP_A_sf"/>
</dbReference>
<dbReference type="PRINTS" id="PR00123">
    <property type="entry name" value="ATPASEA"/>
</dbReference>
<dbReference type="SUPFAM" id="SSF81336">
    <property type="entry name" value="F1F0 ATP synthase subunit A"/>
    <property type="match status" value="1"/>
</dbReference>
<feature type="transmembrane region" description="Helical" evidence="11">
    <location>
        <begin position="170"/>
        <end position="194"/>
    </location>
</feature>
<protein>
    <recommendedName>
        <fullName evidence="11 12">ATP synthase subunit a</fullName>
    </recommendedName>
    <alternativeName>
        <fullName evidence="11">ATP synthase F0 sector subunit a</fullName>
    </alternativeName>
    <alternativeName>
        <fullName evidence="11">F-ATPase subunit 6</fullName>
    </alternativeName>
</protein>
<comment type="subcellular location">
    <subcellularLocation>
        <location evidence="11 12">Cell membrane</location>
        <topology evidence="11 12">Multi-pass membrane protein</topology>
    </subcellularLocation>
    <subcellularLocation>
        <location evidence="1">Membrane</location>
        <topology evidence="1">Multi-pass membrane protein</topology>
    </subcellularLocation>
</comment>
<evidence type="ECO:0000256" key="6">
    <source>
        <dbReference type="ARBA" id="ARBA00022781"/>
    </source>
</evidence>
<dbReference type="GO" id="GO:0042777">
    <property type="term" value="P:proton motive force-driven plasma membrane ATP synthesis"/>
    <property type="evidence" value="ECO:0007669"/>
    <property type="project" value="TreeGrafter"/>
</dbReference>
<dbReference type="Pfam" id="PF00119">
    <property type="entry name" value="ATP-synt_A"/>
    <property type="match status" value="1"/>
</dbReference>
<dbReference type="PANTHER" id="PTHR42823:SF3">
    <property type="entry name" value="ATP SYNTHASE SUBUNIT A, CHLOROPLASTIC"/>
    <property type="match status" value="1"/>
</dbReference>
<evidence type="ECO:0000256" key="10">
    <source>
        <dbReference type="ARBA" id="ARBA00023310"/>
    </source>
</evidence>
<dbReference type="GO" id="GO:0046933">
    <property type="term" value="F:proton-transporting ATP synthase activity, rotational mechanism"/>
    <property type="evidence" value="ECO:0007669"/>
    <property type="project" value="UniProtKB-UniRule"/>
</dbReference>
<keyword evidence="5 11" id="KW-0812">Transmembrane</keyword>
<dbReference type="PROSITE" id="PS00449">
    <property type="entry name" value="ATPASE_A"/>
    <property type="match status" value="1"/>
</dbReference>
<dbReference type="InterPro" id="IPR000568">
    <property type="entry name" value="ATP_synth_F0_asu"/>
</dbReference>
<name>A0A2N0VM70_9BACT</name>
<keyword evidence="3 11" id="KW-0813">Transport</keyword>
<keyword evidence="8 11" id="KW-0406">Ion transport</keyword>
<reference evidence="14 15" key="1">
    <citation type="submission" date="2017-11" db="EMBL/GenBank/DDBJ databases">
        <title>Rhodohalobacter 15182 sp. nov., isolated from a salt lake.</title>
        <authorList>
            <person name="Han S."/>
        </authorList>
    </citation>
    <scope>NUCLEOTIDE SEQUENCE [LARGE SCALE GENOMIC DNA]</scope>
    <source>
        <strain evidence="14 15">15182</strain>
    </source>
</reference>
<dbReference type="CDD" id="cd00310">
    <property type="entry name" value="ATP-synt_Fo_a_6"/>
    <property type="match status" value="1"/>
</dbReference>
<dbReference type="RefSeq" id="WP_101072821.1">
    <property type="nucleotide sequence ID" value="NZ_PISP01000001.1"/>
</dbReference>
<evidence type="ECO:0000256" key="3">
    <source>
        <dbReference type="ARBA" id="ARBA00022448"/>
    </source>
</evidence>
<keyword evidence="4 11" id="KW-0138">CF(0)</keyword>
<feature type="chain" id="PRO_5014787146" description="ATP synthase subunit a" evidence="13">
    <location>
        <begin position="25"/>
        <end position="354"/>
    </location>
</feature>
<evidence type="ECO:0000256" key="8">
    <source>
        <dbReference type="ARBA" id="ARBA00023065"/>
    </source>
</evidence>
<gene>
    <name evidence="11 14" type="primary">atpB</name>
    <name evidence="14" type="ORF">CWD77_07345</name>
</gene>
<evidence type="ECO:0000313" key="14">
    <source>
        <dbReference type="EMBL" id="PKD45249.1"/>
    </source>
</evidence>
<dbReference type="NCBIfam" id="TIGR01131">
    <property type="entry name" value="ATP_synt_6_or_A"/>
    <property type="match status" value="1"/>
</dbReference>
<evidence type="ECO:0000256" key="2">
    <source>
        <dbReference type="ARBA" id="ARBA00006810"/>
    </source>
</evidence>
<comment type="caution">
    <text evidence="14">The sequence shown here is derived from an EMBL/GenBank/DDBJ whole genome shotgun (WGS) entry which is preliminary data.</text>
</comment>